<organism evidence="1 2">
    <name type="scientific">Virgibacillus salarius</name>
    <dbReference type="NCBI Taxonomy" id="447199"/>
    <lineage>
        <taxon>Bacteria</taxon>
        <taxon>Bacillati</taxon>
        <taxon>Bacillota</taxon>
        <taxon>Bacilli</taxon>
        <taxon>Bacillales</taxon>
        <taxon>Bacillaceae</taxon>
        <taxon>Virgibacillus</taxon>
    </lineage>
</organism>
<keyword evidence="2" id="KW-1185">Reference proteome</keyword>
<sequence>MESWKFMLFELDIIDVICDDLEQQGYLIINRKTERRHEGIDIIAKKDSADSKEFFYIEVVGGTSSDPTSKKYGEPFDSSQCKIHVAEQLYKCMKHLSGPKIKEAYYKIGIAFEDNEYYRKHVEEIKQALNDLSIDVLFVKQDKEIKYLT</sequence>
<evidence type="ECO:0000313" key="2">
    <source>
        <dbReference type="Proteomes" id="UP000675284"/>
    </source>
</evidence>
<name>A0A941DWA9_9BACI</name>
<gene>
    <name evidence="1" type="ORF">KCX74_17920</name>
</gene>
<proteinExistence type="predicted"/>
<dbReference type="AlphaFoldDB" id="A0A941DWA9"/>
<reference evidence="1" key="1">
    <citation type="submission" date="2021-04" db="EMBL/GenBank/DDBJ databases">
        <title>Isolation and polyphasic classification of algal microorganism.</title>
        <authorList>
            <person name="Wang S."/>
        </authorList>
    </citation>
    <scope>NUCLEOTIDE SEQUENCE</scope>
    <source>
        <strain evidence="1">720a</strain>
    </source>
</reference>
<evidence type="ECO:0000313" key="1">
    <source>
        <dbReference type="EMBL" id="MBR7797905.1"/>
    </source>
</evidence>
<dbReference type="Proteomes" id="UP000675284">
    <property type="component" value="Unassembled WGS sequence"/>
</dbReference>
<dbReference type="EMBL" id="JAGSOT010000075">
    <property type="protein sequence ID" value="MBR7797905.1"/>
    <property type="molecule type" value="Genomic_DNA"/>
</dbReference>
<dbReference type="RefSeq" id="WP_166530896.1">
    <property type="nucleotide sequence ID" value="NZ_JAGSOT010000075.1"/>
</dbReference>
<accession>A0A941DWA9</accession>
<protein>
    <submittedName>
        <fullName evidence="1">Uncharacterized protein</fullName>
    </submittedName>
</protein>
<comment type="caution">
    <text evidence="1">The sequence shown here is derived from an EMBL/GenBank/DDBJ whole genome shotgun (WGS) entry which is preliminary data.</text>
</comment>